<dbReference type="Proteomes" id="UP000186795">
    <property type="component" value="Unassembled WGS sequence"/>
</dbReference>
<reference evidence="3" key="1">
    <citation type="submission" date="2017-01" db="EMBL/GenBank/DDBJ databases">
        <authorList>
            <person name="Varghese N."/>
            <person name="Submissions S."/>
        </authorList>
    </citation>
    <scope>NUCLEOTIDE SEQUENCE [LARGE SCALE GENOMIC DNA]</scope>
    <source>
        <strain evidence="3">DSM 45196</strain>
    </source>
</reference>
<evidence type="ECO:0000313" key="3">
    <source>
        <dbReference type="Proteomes" id="UP000186795"/>
    </source>
</evidence>
<dbReference type="AlphaFoldDB" id="A0A1N7LP28"/>
<feature type="transmembrane region" description="Helical" evidence="1">
    <location>
        <begin position="59"/>
        <end position="78"/>
    </location>
</feature>
<keyword evidence="1" id="KW-0472">Membrane</keyword>
<organism evidence="2 3">
    <name type="scientific">Kroppenstedtia eburnea</name>
    <dbReference type="NCBI Taxonomy" id="714067"/>
    <lineage>
        <taxon>Bacteria</taxon>
        <taxon>Bacillati</taxon>
        <taxon>Bacillota</taxon>
        <taxon>Bacilli</taxon>
        <taxon>Bacillales</taxon>
        <taxon>Thermoactinomycetaceae</taxon>
        <taxon>Kroppenstedtia</taxon>
    </lineage>
</organism>
<feature type="transmembrane region" description="Helical" evidence="1">
    <location>
        <begin position="6"/>
        <end position="24"/>
    </location>
</feature>
<gene>
    <name evidence="2" type="ORF">SAMN05421790_104302</name>
</gene>
<keyword evidence="1" id="KW-0812">Transmembrane</keyword>
<protein>
    <submittedName>
        <fullName evidence="2">Uncharacterized protein</fullName>
    </submittedName>
</protein>
<sequence length="82" mass="9781">MNWNLVVKIGFGLVIIAAVLLYRLKTYRLKELKKEIKDKGGELTEEFCEKMERNSAQEFKYYMILFIITAILFILYHFTIPE</sequence>
<name>A0A1N7LP28_9BACL</name>
<keyword evidence="3" id="KW-1185">Reference proteome</keyword>
<proteinExistence type="predicted"/>
<accession>A0A1N7LP28</accession>
<keyword evidence="1" id="KW-1133">Transmembrane helix</keyword>
<evidence type="ECO:0000313" key="2">
    <source>
        <dbReference type="EMBL" id="SIS75542.1"/>
    </source>
</evidence>
<dbReference type="EMBL" id="FTOD01000004">
    <property type="protein sequence ID" value="SIS75542.1"/>
    <property type="molecule type" value="Genomic_DNA"/>
</dbReference>
<evidence type="ECO:0000256" key="1">
    <source>
        <dbReference type="SAM" id="Phobius"/>
    </source>
</evidence>